<keyword evidence="2" id="KW-0472">Membrane</keyword>
<gene>
    <name evidence="3" type="ORF">D0Y65_046454</name>
</gene>
<dbReference type="EMBL" id="QZWG01000017">
    <property type="protein sequence ID" value="RZB57796.1"/>
    <property type="molecule type" value="Genomic_DNA"/>
</dbReference>
<evidence type="ECO:0000256" key="2">
    <source>
        <dbReference type="SAM" id="Phobius"/>
    </source>
</evidence>
<reference evidence="3 4" key="1">
    <citation type="submission" date="2018-09" db="EMBL/GenBank/DDBJ databases">
        <title>A high-quality reference genome of wild soybean provides a powerful tool to mine soybean genomes.</title>
        <authorList>
            <person name="Xie M."/>
            <person name="Chung C.Y.L."/>
            <person name="Li M.-W."/>
            <person name="Wong F.-L."/>
            <person name="Chan T.-F."/>
            <person name="Lam H.-M."/>
        </authorList>
    </citation>
    <scope>NUCLEOTIDE SEQUENCE [LARGE SCALE GENOMIC DNA]</scope>
    <source>
        <strain evidence="4">cv. W05</strain>
        <tissue evidence="3">Hypocotyl of etiolated seedlings</tissue>
    </source>
</reference>
<evidence type="ECO:0000313" key="3">
    <source>
        <dbReference type="EMBL" id="RZB57796.1"/>
    </source>
</evidence>
<sequence length="647" mass="71710">MDMEIPCIESLPVGFTYMVVLIYWCKSPQGWFDLVTGSDETKVELRHHPAPFEQTPYGAVSLSSIVSFASSLRCASPSHSALSFKSRFAILRVNAPVSLLLVLVLSIHTHKKAPSSRAFFRHSVSYFLVLQMDVIVVSLELCLEGSSYTLPLLMARPGSLNGSQHVIEIAGSAYASTSSASHHDRHFNGTDVTQHEERISGARMPPLSQPSVSATSVSNGSNSRNSSFIRRGDTRRNRSPVHSGLWISIELVLLVSQIVASIIVLSLSRHEHPRTPLFHWIIGYASGCAATLPLLYWRYYHHNHMREQDSSQSRQSSPRINDPSGTLLFSSRTNSGEDGQAAVASSRSNQASLLMNRRMKTLVEYFKISLDCFFAVWFVVGNVWIFGGHSSVEEAPNLYRLCIVFLAFSCIGYAMPFILCSTICCCLPCIISILGVREDMSQNRGAASESINALPIYKFKTKKNKRNGDSNSAAAEGGVVAAGTEKERVISGEDAILPWHPLPWWFSTLRTPAIRWHPTAGRADLDEEESLRRRTLSPLPKTPTRMEMGMMRERGHGRSGRYSGGAERHPSTTDTCVAAWFRVAAGVAAIAAERCGLRSCFSRRYFEALEILFCVSSSALFFQRERGKREGGREGERERGLCIAAQF</sequence>
<feature type="transmembrane region" description="Helical" evidence="2">
    <location>
        <begin position="365"/>
        <end position="386"/>
    </location>
</feature>
<feature type="transmembrane region" description="Helical" evidence="2">
    <location>
        <begin position="88"/>
        <end position="107"/>
    </location>
</feature>
<proteinExistence type="predicted"/>
<evidence type="ECO:0000256" key="1">
    <source>
        <dbReference type="SAM" id="MobiDB-lite"/>
    </source>
</evidence>
<feature type="region of interest" description="Disordered" evidence="1">
    <location>
        <begin position="201"/>
        <end position="239"/>
    </location>
</feature>
<keyword evidence="2" id="KW-1133">Transmembrane helix</keyword>
<protein>
    <submittedName>
        <fullName evidence="3">E3 ubiquitin-protein ligase</fullName>
    </submittedName>
</protein>
<feature type="transmembrane region" description="Helical" evidence="2">
    <location>
        <begin position="277"/>
        <end position="297"/>
    </location>
</feature>
<comment type="caution">
    <text evidence="3">The sequence shown here is derived from an EMBL/GenBank/DDBJ whole genome shotgun (WGS) entry which is preliminary data.</text>
</comment>
<keyword evidence="4" id="KW-1185">Reference proteome</keyword>
<accession>A0A445G9F8</accession>
<feature type="transmembrane region" description="Helical" evidence="2">
    <location>
        <begin position="398"/>
        <end position="431"/>
    </location>
</feature>
<dbReference type="Proteomes" id="UP000289340">
    <property type="component" value="Chromosome 17"/>
</dbReference>
<organism evidence="3 4">
    <name type="scientific">Glycine soja</name>
    <name type="common">Wild soybean</name>
    <dbReference type="NCBI Taxonomy" id="3848"/>
    <lineage>
        <taxon>Eukaryota</taxon>
        <taxon>Viridiplantae</taxon>
        <taxon>Streptophyta</taxon>
        <taxon>Embryophyta</taxon>
        <taxon>Tracheophyta</taxon>
        <taxon>Spermatophyta</taxon>
        <taxon>Magnoliopsida</taxon>
        <taxon>eudicotyledons</taxon>
        <taxon>Gunneridae</taxon>
        <taxon>Pentapetalae</taxon>
        <taxon>rosids</taxon>
        <taxon>fabids</taxon>
        <taxon>Fabales</taxon>
        <taxon>Fabaceae</taxon>
        <taxon>Papilionoideae</taxon>
        <taxon>50 kb inversion clade</taxon>
        <taxon>NPAAA clade</taxon>
        <taxon>indigoferoid/millettioid clade</taxon>
        <taxon>Phaseoleae</taxon>
        <taxon>Glycine</taxon>
        <taxon>Glycine subgen. Soja</taxon>
    </lineage>
</organism>
<name>A0A445G9F8_GLYSO</name>
<keyword evidence="2" id="KW-0812">Transmembrane</keyword>
<dbReference type="PANTHER" id="PTHR46225">
    <property type="entry name" value="C3H4 TYPE ZINC FINGER PROTEIN"/>
    <property type="match status" value="1"/>
</dbReference>
<feature type="transmembrane region" description="Helical" evidence="2">
    <location>
        <begin position="7"/>
        <end position="24"/>
    </location>
</feature>
<feature type="compositionally biased region" description="Low complexity" evidence="1">
    <location>
        <begin position="216"/>
        <end position="227"/>
    </location>
</feature>
<dbReference type="AlphaFoldDB" id="A0A445G9F8"/>
<feature type="transmembrane region" description="Helical" evidence="2">
    <location>
        <begin position="245"/>
        <end position="265"/>
    </location>
</feature>
<dbReference type="PANTHER" id="PTHR46225:SF28">
    <property type="entry name" value="TRANSCRIPTION FACTOR C2H2 FAMILY-RELATED"/>
    <property type="match status" value="1"/>
</dbReference>
<evidence type="ECO:0000313" key="4">
    <source>
        <dbReference type="Proteomes" id="UP000289340"/>
    </source>
</evidence>